<dbReference type="RefSeq" id="XP_008597263.1">
    <property type="nucleotide sequence ID" value="XM_008599041.1"/>
</dbReference>
<dbReference type="InParanoid" id="J4WB71"/>
<gene>
    <name evidence="3" type="ORF">BBA_03944</name>
</gene>
<dbReference type="OrthoDB" id="4088536at2759"/>
<accession>J4WB71</accession>
<keyword evidence="4" id="KW-1185">Reference proteome</keyword>
<dbReference type="PANTHER" id="PTHR15492">
    <property type="entry name" value="CYCLIN D1-BINDING PROTEIN 1"/>
    <property type="match status" value="1"/>
</dbReference>
<evidence type="ECO:0000313" key="4">
    <source>
        <dbReference type="Proteomes" id="UP000002762"/>
    </source>
</evidence>
<evidence type="ECO:0000313" key="3">
    <source>
        <dbReference type="EMBL" id="EJP67370.1"/>
    </source>
</evidence>
<feature type="compositionally biased region" description="Acidic residues" evidence="1">
    <location>
        <begin position="213"/>
        <end position="241"/>
    </location>
</feature>
<evidence type="ECO:0000256" key="1">
    <source>
        <dbReference type="SAM" id="MobiDB-lite"/>
    </source>
</evidence>
<dbReference type="GO" id="GO:0005634">
    <property type="term" value="C:nucleus"/>
    <property type="evidence" value="ECO:0007669"/>
    <property type="project" value="TreeGrafter"/>
</dbReference>
<dbReference type="InterPro" id="IPR016024">
    <property type="entry name" value="ARM-type_fold"/>
</dbReference>
<evidence type="ECO:0000259" key="2">
    <source>
        <dbReference type="Pfam" id="PF13324"/>
    </source>
</evidence>
<feature type="region of interest" description="Disordered" evidence="1">
    <location>
        <begin position="258"/>
        <end position="277"/>
    </location>
</feature>
<dbReference type="PANTHER" id="PTHR15492:SF1">
    <property type="entry name" value="CYCLIN-D1-BINDING PROTEIN 1"/>
    <property type="match status" value="1"/>
</dbReference>
<dbReference type="GeneID" id="19886956"/>
<dbReference type="EMBL" id="JH725157">
    <property type="protein sequence ID" value="EJP67370.1"/>
    <property type="molecule type" value="Genomic_DNA"/>
</dbReference>
<feature type="domain" description="Cyclin-D1-binding protein 1-like N-terminal" evidence="2">
    <location>
        <begin position="62"/>
        <end position="213"/>
    </location>
</feature>
<dbReference type="AlphaFoldDB" id="J4WB71"/>
<dbReference type="SUPFAM" id="SSF48371">
    <property type="entry name" value="ARM repeat"/>
    <property type="match status" value="1"/>
</dbReference>
<dbReference type="Proteomes" id="UP000002762">
    <property type="component" value="Unassembled WGS sequence"/>
</dbReference>
<organism evidence="3 4">
    <name type="scientific">Beauveria bassiana (strain ARSEF 2860)</name>
    <name type="common">White muscardine disease fungus</name>
    <name type="synonym">Tritirachium shiotae</name>
    <dbReference type="NCBI Taxonomy" id="655819"/>
    <lineage>
        <taxon>Eukaryota</taxon>
        <taxon>Fungi</taxon>
        <taxon>Dikarya</taxon>
        <taxon>Ascomycota</taxon>
        <taxon>Pezizomycotina</taxon>
        <taxon>Sordariomycetes</taxon>
        <taxon>Hypocreomycetidae</taxon>
        <taxon>Hypocreales</taxon>
        <taxon>Cordycipitaceae</taxon>
        <taxon>Beauveria</taxon>
    </lineage>
</organism>
<dbReference type="Pfam" id="PF13324">
    <property type="entry name" value="GCIP_N"/>
    <property type="match status" value="1"/>
</dbReference>
<reference evidence="3 4" key="1">
    <citation type="journal article" date="2012" name="Sci. Rep.">
        <title>Genomic perspectives on the evolution of fungal entomopathogenicity in Beauveria bassiana.</title>
        <authorList>
            <person name="Xiao G."/>
            <person name="Ying S.H."/>
            <person name="Zheng P."/>
            <person name="Wang Z.L."/>
            <person name="Zhang S."/>
            <person name="Xie X.Q."/>
            <person name="Shang Y."/>
            <person name="St Leger R.J."/>
            <person name="Zhao G.P."/>
            <person name="Wang C."/>
            <person name="Feng M.G."/>
        </authorList>
    </citation>
    <scope>NUCLEOTIDE SEQUENCE [LARGE SCALE GENOMIC DNA]</scope>
    <source>
        <strain evidence="3 4">ARSEF 2860</strain>
    </source>
</reference>
<dbReference type="HOGENOM" id="CLU_040328_0_0_1"/>
<name>J4WB71_BEAB2</name>
<dbReference type="InterPro" id="IPR026907">
    <property type="entry name" value="GCIP-like"/>
</dbReference>
<feature type="region of interest" description="Disordered" evidence="1">
    <location>
        <begin position="210"/>
        <end position="249"/>
    </location>
</feature>
<proteinExistence type="predicted"/>
<dbReference type="InterPro" id="IPR049317">
    <property type="entry name" value="GCIP-like_N"/>
</dbReference>
<dbReference type="STRING" id="655819.J4WB71"/>
<protein>
    <recommendedName>
        <fullName evidence="2">Cyclin-D1-binding protein 1-like N-terminal domain-containing protein</fullName>
    </recommendedName>
</protein>
<sequence>MVSSCDAGALQRLETAVISAQDLCHQLATSLDDIYKNPSAAALDQNTNNTDIKRPLDLARDATTLVRAHSTKLSLLLINEPFTPSAIADVLKQLISGPVLLGLASAAQACDPAQYTAFFRKELAWRARRILVTLSELLGKIPTKDGVVLSGAKKGGFAADNKGSLPATGILWSACDEMLVLISGGIKNYFITKVDQWKETLEDIMEELKEWGDEQPDDNDEEGDDDDDDDDDNDGNDDINQETDTTILNSSVSTQDMLDHLMSSGPPIPRDDPRGIRPRLDSTLRRVRLVVLLYQAISKRRLKQLPPLPPPTDSTYTNMPRRLDEAVRVLSALPESFGDLVSVFYDMEPAVIDRAADDCFFEAFAAGELLSDPWYGGQDEFSEWTEKFKTEIKRS</sequence>